<dbReference type="Proteomes" id="UP001151699">
    <property type="component" value="Chromosome X"/>
</dbReference>
<gene>
    <name evidence="3" type="primary">DFP3</name>
    <name evidence="3" type="ORF">Bhyg_09933</name>
</gene>
<feature type="domain" description="Reelin" evidence="2">
    <location>
        <begin position="11"/>
        <end position="158"/>
    </location>
</feature>
<organism evidence="3 4">
    <name type="scientific">Pseudolycoriella hygida</name>
    <dbReference type="NCBI Taxonomy" id="35572"/>
    <lineage>
        <taxon>Eukaryota</taxon>
        <taxon>Metazoa</taxon>
        <taxon>Ecdysozoa</taxon>
        <taxon>Arthropoda</taxon>
        <taxon>Hexapoda</taxon>
        <taxon>Insecta</taxon>
        <taxon>Pterygota</taxon>
        <taxon>Neoptera</taxon>
        <taxon>Endopterygota</taxon>
        <taxon>Diptera</taxon>
        <taxon>Nematocera</taxon>
        <taxon>Sciaroidea</taxon>
        <taxon>Sciaridae</taxon>
        <taxon>Pseudolycoriella</taxon>
    </lineage>
</organism>
<dbReference type="PANTHER" id="PTHR45828">
    <property type="entry name" value="CYTOCHROME B561/FERRIC REDUCTASE TRANSMEMBRANE"/>
    <property type="match status" value="1"/>
</dbReference>
<dbReference type="PANTHER" id="PTHR45828:SF40">
    <property type="entry name" value="REELIN DOMAIN-CONTAINING PROTEIN"/>
    <property type="match status" value="1"/>
</dbReference>
<feature type="chain" id="PRO_5040437031" evidence="1">
    <location>
        <begin position="17"/>
        <end position="158"/>
    </location>
</feature>
<dbReference type="Pfam" id="PF02014">
    <property type="entry name" value="Reeler"/>
    <property type="match status" value="1"/>
</dbReference>
<dbReference type="PROSITE" id="PS51019">
    <property type="entry name" value="REELIN"/>
    <property type="match status" value="1"/>
</dbReference>
<evidence type="ECO:0000256" key="1">
    <source>
        <dbReference type="SAM" id="SignalP"/>
    </source>
</evidence>
<comment type="caution">
    <text evidence="3">The sequence shown here is derived from an EMBL/GenBank/DDBJ whole genome shotgun (WGS) entry which is preliminary data.</text>
</comment>
<keyword evidence="1" id="KW-0732">Signal</keyword>
<keyword evidence="4" id="KW-1185">Reference proteome</keyword>
<proteinExistence type="predicted"/>
<feature type="signal peptide" evidence="1">
    <location>
        <begin position="1"/>
        <end position="16"/>
    </location>
</feature>
<name>A0A9Q0MU53_9DIPT</name>
<evidence type="ECO:0000259" key="2">
    <source>
        <dbReference type="PROSITE" id="PS51019"/>
    </source>
</evidence>
<sequence length="158" mass="17493">MFCVLLILQGIVFVTGFPDGAPSDTCVKARANQPNHGASRSQDLHTLPYEVRATTDTYNPGQQVQVTVEGSDLFRGFFLQARDADTNEWIGTFKESPNTKLIPECSAITHADPKDKQAAVFLWNAPQHKKGRVYFTGTVVKDYGTYWADIIAKIPATE</sequence>
<dbReference type="CDD" id="cd08544">
    <property type="entry name" value="Reeler"/>
    <property type="match status" value="1"/>
</dbReference>
<evidence type="ECO:0000313" key="3">
    <source>
        <dbReference type="EMBL" id="KAJ6637204.1"/>
    </source>
</evidence>
<dbReference type="EMBL" id="WJQU01000003">
    <property type="protein sequence ID" value="KAJ6637204.1"/>
    <property type="molecule type" value="Genomic_DNA"/>
</dbReference>
<dbReference type="GO" id="GO:0016020">
    <property type="term" value="C:membrane"/>
    <property type="evidence" value="ECO:0007669"/>
    <property type="project" value="TreeGrafter"/>
</dbReference>
<dbReference type="InterPro" id="IPR051237">
    <property type="entry name" value="Ferric-chelate_Red/DefProt"/>
</dbReference>
<dbReference type="InterPro" id="IPR002861">
    <property type="entry name" value="Reeler_dom"/>
</dbReference>
<accession>A0A9Q0MU53</accession>
<dbReference type="Gene3D" id="2.60.40.4060">
    <property type="entry name" value="Reeler domain"/>
    <property type="match status" value="1"/>
</dbReference>
<protein>
    <submittedName>
        <fullName evidence="3">Defense protein 3</fullName>
    </submittedName>
</protein>
<reference evidence="3" key="1">
    <citation type="submission" date="2022-07" db="EMBL/GenBank/DDBJ databases">
        <authorList>
            <person name="Trinca V."/>
            <person name="Uliana J.V.C."/>
            <person name="Torres T.T."/>
            <person name="Ward R.J."/>
            <person name="Monesi N."/>
        </authorList>
    </citation>
    <scope>NUCLEOTIDE SEQUENCE</scope>
    <source>
        <strain evidence="3">HSMRA1968</strain>
        <tissue evidence="3">Whole embryos</tissue>
    </source>
</reference>
<dbReference type="OrthoDB" id="2419613at2759"/>
<dbReference type="AlphaFoldDB" id="A0A9Q0MU53"/>
<dbReference type="InterPro" id="IPR042307">
    <property type="entry name" value="Reeler_sf"/>
</dbReference>
<evidence type="ECO:0000313" key="4">
    <source>
        <dbReference type="Proteomes" id="UP001151699"/>
    </source>
</evidence>